<dbReference type="AlphaFoldDB" id="A0A554MYL0"/>
<keyword evidence="1" id="KW-1133">Transmembrane helix</keyword>
<feature type="transmembrane region" description="Helical" evidence="1">
    <location>
        <begin position="94"/>
        <end position="111"/>
    </location>
</feature>
<dbReference type="InterPro" id="IPR052710">
    <property type="entry name" value="CAAX_protease"/>
</dbReference>
<dbReference type="PANTHER" id="PTHR36435:SF1">
    <property type="entry name" value="CAAX AMINO TERMINAL PROTEASE FAMILY PROTEIN"/>
    <property type="match status" value="1"/>
</dbReference>
<comment type="caution">
    <text evidence="3">The sequence shown here is derived from an EMBL/GenBank/DDBJ whole genome shotgun (WGS) entry which is preliminary data.</text>
</comment>
<evidence type="ECO:0000256" key="1">
    <source>
        <dbReference type="SAM" id="Phobius"/>
    </source>
</evidence>
<sequence length="204" mass="20112">MAGGNGNSPVVLLVNVAFSQGLFAVLLVAAAWYTGIPASAFGAGPEAVGPGALAVGLGFGVVLSAGNGLAGAAASTLGHDPSEDLRTMLAPDSLAGWALLLGVVLPLIAGFEELLFRGALVGVLSAGFGWSPWLLAVVSSVAFALGHGAQGSVGVAVTGLLGFVLAAGYIITGSLLVVVVAHYLVNAVEFVAYEGLDLEPPFAS</sequence>
<proteinExistence type="predicted"/>
<feature type="domain" description="CAAX prenyl protease 2/Lysostaphin resistance protein A-like" evidence="2">
    <location>
        <begin position="98"/>
        <end position="188"/>
    </location>
</feature>
<evidence type="ECO:0000259" key="2">
    <source>
        <dbReference type="Pfam" id="PF02517"/>
    </source>
</evidence>
<organism evidence="3 4">
    <name type="scientific">Haloglomus irregulare</name>
    <dbReference type="NCBI Taxonomy" id="2234134"/>
    <lineage>
        <taxon>Archaea</taxon>
        <taxon>Methanobacteriati</taxon>
        <taxon>Methanobacteriota</taxon>
        <taxon>Stenosarchaea group</taxon>
        <taxon>Halobacteria</taxon>
        <taxon>Halobacteriales</taxon>
        <taxon>Natronomonadaceae</taxon>
        <taxon>Haloglomus</taxon>
    </lineage>
</organism>
<evidence type="ECO:0000313" key="3">
    <source>
        <dbReference type="EMBL" id="TSD09860.1"/>
    </source>
</evidence>
<feature type="transmembrane region" description="Helical" evidence="1">
    <location>
        <begin position="123"/>
        <end position="145"/>
    </location>
</feature>
<dbReference type="InterPro" id="IPR003675">
    <property type="entry name" value="Rce1/LyrA-like_dom"/>
</dbReference>
<feature type="transmembrane region" description="Helical" evidence="1">
    <location>
        <begin position="157"/>
        <end position="185"/>
    </location>
</feature>
<name>A0A554MYL0_9EURY</name>
<gene>
    <name evidence="3" type="ORF">DP107_13905</name>
</gene>
<feature type="transmembrane region" description="Helical" evidence="1">
    <location>
        <begin position="12"/>
        <end position="33"/>
    </location>
</feature>
<dbReference type="GO" id="GO:0004175">
    <property type="term" value="F:endopeptidase activity"/>
    <property type="evidence" value="ECO:0007669"/>
    <property type="project" value="UniProtKB-ARBA"/>
</dbReference>
<dbReference type="Pfam" id="PF02517">
    <property type="entry name" value="Rce1-like"/>
    <property type="match status" value="1"/>
</dbReference>
<dbReference type="PANTHER" id="PTHR36435">
    <property type="entry name" value="SLR1288 PROTEIN"/>
    <property type="match status" value="1"/>
</dbReference>
<keyword evidence="1" id="KW-0472">Membrane</keyword>
<dbReference type="EMBL" id="QMDX01000010">
    <property type="protein sequence ID" value="TSD09860.1"/>
    <property type="molecule type" value="Genomic_DNA"/>
</dbReference>
<dbReference type="InParanoid" id="A0A554MYL0"/>
<dbReference type="Proteomes" id="UP000319894">
    <property type="component" value="Unassembled WGS sequence"/>
</dbReference>
<protein>
    <recommendedName>
        <fullName evidence="2">CAAX prenyl protease 2/Lysostaphin resistance protein A-like domain-containing protein</fullName>
    </recommendedName>
</protein>
<keyword evidence="4" id="KW-1185">Reference proteome</keyword>
<evidence type="ECO:0000313" key="4">
    <source>
        <dbReference type="Proteomes" id="UP000319894"/>
    </source>
</evidence>
<feature type="transmembrane region" description="Helical" evidence="1">
    <location>
        <begin position="53"/>
        <end position="74"/>
    </location>
</feature>
<keyword evidence="1" id="KW-0812">Transmembrane</keyword>
<reference evidence="3 4" key="1">
    <citation type="submission" date="2018-06" db="EMBL/GenBank/DDBJ databases">
        <title>Natronomonas sp. F16-60 a new haloarchaeon isolated from a solar saltern of Isla Cristina, Huelva, Spain.</title>
        <authorList>
            <person name="Duran-Viseras A."/>
            <person name="Sanchez-Porro C."/>
            <person name="Ventosa A."/>
        </authorList>
    </citation>
    <scope>NUCLEOTIDE SEQUENCE [LARGE SCALE GENOMIC DNA]</scope>
    <source>
        <strain evidence="3 4">F16-60</strain>
    </source>
</reference>
<accession>A0A554MYL0</accession>
<dbReference type="GO" id="GO:0080120">
    <property type="term" value="P:CAAX-box protein maturation"/>
    <property type="evidence" value="ECO:0007669"/>
    <property type="project" value="UniProtKB-ARBA"/>
</dbReference>